<keyword evidence="2" id="KW-1185">Reference proteome</keyword>
<sequence length="160" mass="18547">MIILINIKNITMKKIWMLMTNIDDFRKKTFVTLFVNSYIPKYIGTNANQIIHVVYIVKPINFDSLKFSAYNVHVVIKNILYIKLNKKLESRTRHLKKNPTCIITKKPVIITCDFGLIKLGLRTVFLALSNILDIRLIFTPKRCMAHVINVGLAININVFK</sequence>
<gene>
    <name evidence="1" type="ORF">DERP_009001</name>
</gene>
<proteinExistence type="predicted"/>
<reference evidence="1 2" key="2">
    <citation type="journal article" date="2022" name="Mol. Biol. Evol.">
        <title>Comparative Genomics Reveals Insights into the Divergent Evolution of Astigmatic Mites and Household Pest Adaptations.</title>
        <authorList>
            <person name="Xiong Q."/>
            <person name="Wan A.T."/>
            <person name="Liu X."/>
            <person name="Fung C.S."/>
            <person name="Xiao X."/>
            <person name="Malainual N."/>
            <person name="Hou J."/>
            <person name="Wang L."/>
            <person name="Wang M."/>
            <person name="Yang K.Y."/>
            <person name="Cui Y."/>
            <person name="Leung E.L."/>
            <person name="Nong W."/>
            <person name="Shin S.K."/>
            <person name="Au S.W."/>
            <person name="Jeong K.Y."/>
            <person name="Chew F.T."/>
            <person name="Hui J.H."/>
            <person name="Leung T.F."/>
            <person name="Tungtrongchitr A."/>
            <person name="Zhong N."/>
            <person name="Liu Z."/>
            <person name="Tsui S.K."/>
        </authorList>
    </citation>
    <scope>NUCLEOTIDE SEQUENCE [LARGE SCALE GENOMIC DNA]</scope>
    <source>
        <strain evidence="1">Derp</strain>
    </source>
</reference>
<accession>A0ABQ8JG70</accession>
<reference evidence="1 2" key="1">
    <citation type="journal article" date="2018" name="J. Allergy Clin. Immunol.">
        <title>High-quality assembly of Dermatophagoides pteronyssinus genome and transcriptome reveals a wide range of novel allergens.</title>
        <authorList>
            <person name="Liu X.Y."/>
            <person name="Yang K.Y."/>
            <person name="Wang M.Q."/>
            <person name="Kwok J.S."/>
            <person name="Zeng X."/>
            <person name="Yang Z."/>
            <person name="Xiao X.J."/>
            <person name="Lau C.P."/>
            <person name="Li Y."/>
            <person name="Huang Z.M."/>
            <person name="Ba J.G."/>
            <person name="Yim A.K."/>
            <person name="Ouyang C.Y."/>
            <person name="Ngai S.M."/>
            <person name="Chan T.F."/>
            <person name="Leung E.L."/>
            <person name="Liu L."/>
            <person name="Liu Z.G."/>
            <person name="Tsui S.K."/>
        </authorList>
    </citation>
    <scope>NUCLEOTIDE SEQUENCE [LARGE SCALE GENOMIC DNA]</scope>
    <source>
        <strain evidence="1">Derp</strain>
    </source>
</reference>
<dbReference type="Proteomes" id="UP000887458">
    <property type="component" value="Unassembled WGS sequence"/>
</dbReference>
<organism evidence="1 2">
    <name type="scientific">Dermatophagoides pteronyssinus</name>
    <name type="common">European house dust mite</name>
    <dbReference type="NCBI Taxonomy" id="6956"/>
    <lineage>
        <taxon>Eukaryota</taxon>
        <taxon>Metazoa</taxon>
        <taxon>Ecdysozoa</taxon>
        <taxon>Arthropoda</taxon>
        <taxon>Chelicerata</taxon>
        <taxon>Arachnida</taxon>
        <taxon>Acari</taxon>
        <taxon>Acariformes</taxon>
        <taxon>Sarcoptiformes</taxon>
        <taxon>Astigmata</taxon>
        <taxon>Psoroptidia</taxon>
        <taxon>Analgoidea</taxon>
        <taxon>Pyroglyphidae</taxon>
        <taxon>Dermatophagoidinae</taxon>
        <taxon>Dermatophagoides</taxon>
    </lineage>
</organism>
<name>A0ABQ8JG70_DERPT</name>
<dbReference type="EMBL" id="NJHN03000039">
    <property type="protein sequence ID" value="KAH9421599.1"/>
    <property type="molecule type" value="Genomic_DNA"/>
</dbReference>
<comment type="caution">
    <text evidence="1">The sequence shown here is derived from an EMBL/GenBank/DDBJ whole genome shotgun (WGS) entry which is preliminary data.</text>
</comment>
<evidence type="ECO:0000313" key="1">
    <source>
        <dbReference type="EMBL" id="KAH9421599.1"/>
    </source>
</evidence>
<evidence type="ECO:0000313" key="2">
    <source>
        <dbReference type="Proteomes" id="UP000887458"/>
    </source>
</evidence>
<protein>
    <submittedName>
        <fullName evidence="1">Uncharacterized protein</fullName>
    </submittedName>
</protein>